<dbReference type="RefSeq" id="WP_114403220.1">
    <property type="nucleotide sequence ID" value="NZ_QPGB01000004.1"/>
</dbReference>
<dbReference type="Proteomes" id="UP000252357">
    <property type="component" value="Unassembled WGS sequence"/>
</dbReference>
<proteinExistence type="predicted"/>
<dbReference type="EMBL" id="QPGB01000004">
    <property type="protein sequence ID" value="RCS57078.1"/>
    <property type="molecule type" value="Genomic_DNA"/>
</dbReference>
<dbReference type="AlphaFoldDB" id="A0A368L0I6"/>
<organism evidence="3 4">
    <name type="scientific">Parvibium lacunae</name>
    <dbReference type="NCBI Taxonomy" id="1888893"/>
    <lineage>
        <taxon>Bacteria</taxon>
        <taxon>Pseudomonadati</taxon>
        <taxon>Pseudomonadota</taxon>
        <taxon>Betaproteobacteria</taxon>
        <taxon>Burkholderiales</taxon>
        <taxon>Alcaligenaceae</taxon>
        <taxon>Parvibium</taxon>
    </lineage>
</organism>
<dbReference type="PROSITE" id="PS51257">
    <property type="entry name" value="PROKAR_LIPOPROTEIN"/>
    <property type="match status" value="1"/>
</dbReference>
<dbReference type="PANTHER" id="PTHR34606:SF4">
    <property type="entry name" value="OUTER MEMBRANE LIPOPROTEIN DOLP"/>
    <property type="match status" value="1"/>
</dbReference>
<dbReference type="InterPro" id="IPR014004">
    <property type="entry name" value="Transpt-assoc_nodulatn_dom_bac"/>
</dbReference>
<evidence type="ECO:0000256" key="1">
    <source>
        <dbReference type="ARBA" id="ARBA00022729"/>
    </source>
</evidence>
<dbReference type="SMART" id="SM00749">
    <property type="entry name" value="BON"/>
    <property type="match status" value="2"/>
</dbReference>
<dbReference type="PROSITE" id="PS50914">
    <property type="entry name" value="BON"/>
    <property type="match status" value="2"/>
</dbReference>
<protein>
    <submittedName>
        <fullName evidence="3">BON domain-containing protein</fullName>
    </submittedName>
</protein>
<keyword evidence="4" id="KW-1185">Reference proteome</keyword>
<comment type="caution">
    <text evidence="3">The sequence shown here is derived from an EMBL/GenBank/DDBJ whole genome shotgun (WGS) entry which is preliminary data.</text>
</comment>
<dbReference type="InterPro" id="IPR051686">
    <property type="entry name" value="Lipoprotein_DolP"/>
</dbReference>
<keyword evidence="1" id="KW-0732">Signal</keyword>
<evidence type="ECO:0000259" key="2">
    <source>
        <dbReference type="PROSITE" id="PS50914"/>
    </source>
</evidence>
<evidence type="ECO:0000313" key="4">
    <source>
        <dbReference type="Proteomes" id="UP000252357"/>
    </source>
</evidence>
<dbReference type="OrthoDB" id="5294487at2"/>
<dbReference type="PANTHER" id="PTHR34606">
    <property type="entry name" value="BON DOMAIN-CONTAINING PROTEIN"/>
    <property type="match status" value="1"/>
</dbReference>
<dbReference type="Pfam" id="PF04972">
    <property type="entry name" value="BON"/>
    <property type="match status" value="2"/>
</dbReference>
<gene>
    <name evidence="3" type="ORF">DU000_09740</name>
</gene>
<dbReference type="Gene3D" id="3.30.1340.30">
    <property type="match status" value="2"/>
</dbReference>
<evidence type="ECO:0000313" key="3">
    <source>
        <dbReference type="EMBL" id="RCS57078.1"/>
    </source>
</evidence>
<feature type="domain" description="BON" evidence="2">
    <location>
        <begin position="132"/>
        <end position="199"/>
    </location>
</feature>
<dbReference type="InterPro" id="IPR007055">
    <property type="entry name" value="BON_dom"/>
</dbReference>
<feature type="domain" description="BON" evidence="2">
    <location>
        <begin position="56"/>
        <end position="123"/>
    </location>
</feature>
<name>A0A368L0I6_9BURK</name>
<reference evidence="3 4" key="1">
    <citation type="journal article" date="2018" name="Int. J. Syst. Evol. Microbiol.">
        <title>Parvibium lacunae gen. nov., sp. nov., a new member of the family Alcaligenaceae isolated from a freshwater pond.</title>
        <authorList>
            <person name="Chen W.M."/>
            <person name="Xie P.B."/>
            <person name="Hsu M.Y."/>
            <person name="Sheu S.Y."/>
        </authorList>
    </citation>
    <scope>NUCLEOTIDE SEQUENCE [LARGE SCALE GENOMIC DNA]</scope>
    <source>
        <strain evidence="3 4">KMB9</strain>
    </source>
</reference>
<accession>A0A368L0I6</accession>
<sequence length="220" mass="23828">MSPRYQTWIRYSVLLGALSGAVSGCAVVIPPLLAGGVVAGTALTVTDRRTSGIQVEDKAIDIKVSNRLKEAFGDKAHINVNVYNLRVLLTGEVSEASMKDEAEKIAAKVDNVRAIVNDLAVMWPSTTTQRANDSLLTTKVKAAFVDEKKLSANAFHVTTERGVVYLMGRVTELESRIAAEVASRVSGVQRVVKVMELISDKELAEINAKFKAEEPATKEK</sequence>